<sequence>MQAADFFIMSSNRLSPVLIIYKQLIRESQKFTLYSYREYFIRRIRDEFRRNQDLKDRSKIDLLLKKAHSNLEIIRRQVIVGNLYKPQLSVMEFQSDRK</sequence>
<dbReference type="PANTHER" id="PTHR13166:SF7">
    <property type="entry name" value="LYR MOTIF-CONTAINING PROTEIN 4"/>
    <property type="match status" value="1"/>
</dbReference>
<dbReference type="GO" id="GO:1990221">
    <property type="term" value="C:L-cysteine desulfurase complex"/>
    <property type="evidence" value="ECO:0007669"/>
    <property type="project" value="TreeGrafter"/>
</dbReference>
<comment type="similarity">
    <text evidence="1">Belongs to the complex I LYR family.</text>
</comment>
<dbReference type="EMBL" id="CAJNOK010002747">
    <property type="protein sequence ID" value="CAF0873201.1"/>
    <property type="molecule type" value="Genomic_DNA"/>
</dbReference>
<protein>
    <recommendedName>
        <fullName evidence="2">Complex 1 LYR protein domain-containing protein</fullName>
    </recommendedName>
</protein>
<dbReference type="InterPro" id="IPR045297">
    <property type="entry name" value="Complex1_LYR_LYRM4"/>
</dbReference>
<dbReference type="EMBL" id="CAJOBA010002748">
    <property type="protein sequence ID" value="CAF3657950.1"/>
    <property type="molecule type" value="Genomic_DNA"/>
</dbReference>
<dbReference type="Proteomes" id="UP000677228">
    <property type="component" value="Unassembled WGS sequence"/>
</dbReference>
<feature type="domain" description="Complex 1 LYR protein" evidence="2">
    <location>
        <begin position="16"/>
        <end position="72"/>
    </location>
</feature>
<dbReference type="InterPro" id="IPR051522">
    <property type="entry name" value="ISC_assembly_LYR"/>
</dbReference>
<dbReference type="GO" id="GO:0016226">
    <property type="term" value="P:iron-sulfur cluster assembly"/>
    <property type="evidence" value="ECO:0007669"/>
    <property type="project" value="InterPro"/>
</dbReference>
<dbReference type="OrthoDB" id="275715at2759"/>
<dbReference type="Proteomes" id="UP000681722">
    <property type="component" value="Unassembled WGS sequence"/>
</dbReference>
<reference evidence="4" key="1">
    <citation type="submission" date="2021-02" db="EMBL/GenBank/DDBJ databases">
        <authorList>
            <person name="Nowell W R."/>
        </authorList>
    </citation>
    <scope>NUCLEOTIDE SEQUENCE</scope>
</reference>
<organism evidence="4 7">
    <name type="scientific">Didymodactylos carnosus</name>
    <dbReference type="NCBI Taxonomy" id="1234261"/>
    <lineage>
        <taxon>Eukaryota</taxon>
        <taxon>Metazoa</taxon>
        <taxon>Spiralia</taxon>
        <taxon>Gnathifera</taxon>
        <taxon>Rotifera</taxon>
        <taxon>Eurotatoria</taxon>
        <taxon>Bdelloidea</taxon>
        <taxon>Philodinida</taxon>
        <taxon>Philodinidae</taxon>
        <taxon>Didymodactylos</taxon>
    </lineage>
</organism>
<dbReference type="PANTHER" id="PTHR13166">
    <property type="entry name" value="PROTEIN C6ORF149"/>
    <property type="match status" value="1"/>
</dbReference>
<dbReference type="EMBL" id="CAJNOQ010002687">
    <property type="protein sequence ID" value="CAF0973091.1"/>
    <property type="molecule type" value="Genomic_DNA"/>
</dbReference>
<dbReference type="Proteomes" id="UP000663829">
    <property type="component" value="Unassembled WGS sequence"/>
</dbReference>
<dbReference type="InterPro" id="IPR008011">
    <property type="entry name" value="Complex1_LYR_dom"/>
</dbReference>
<evidence type="ECO:0000259" key="2">
    <source>
        <dbReference type="Pfam" id="PF05347"/>
    </source>
</evidence>
<proteinExistence type="inferred from homology"/>
<evidence type="ECO:0000313" key="6">
    <source>
        <dbReference type="EMBL" id="CAF3746008.1"/>
    </source>
</evidence>
<dbReference type="Proteomes" id="UP000682733">
    <property type="component" value="Unassembled WGS sequence"/>
</dbReference>
<dbReference type="EMBL" id="CAJOBC010002687">
    <property type="protein sequence ID" value="CAF3746008.1"/>
    <property type="molecule type" value="Genomic_DNA"/>
</dbReference>
<evidence type="ECO:0000313" key="5">
    <source>
        <dbReference type="EMBL" id="CAF3657950.1"/>
    </source>
</evidence>
<accession>A0A814ERL4</accession>
<name>A0A814ERL4_9BILA</name>
<dbReference type="GO" id="GO:0005739">
    <property type="term" value="C:mitochondrion"/>
    <property type="evidence" value="ECO:0007669"/>
    <property type="project" value="TreeGrafter"/>
</dbReference>
<dbReference type="AlphaFoldDB" id="A0A814ERL4"/>
<evidence type="ECO:0000313" key="4">
    <source>
        <dbReference type="EMBL" id="CAF0973091.1"/>
    </source>
</evidence>
<evidence type="ECO:0000256" key="1">
    <source>
        <dbReference type="ARBA" id="ARBA00009508"/>
    </source>
</evidence>
<keyword evidence="7" id="KW-1185">Reference proteome</keyword>
<gene>
    <name evidence="4" type="ORF">GPM918_LOCUS12342</name>
    <name evidence="3" type="ORF">OVA965_LOCUS8240</name>
    <name evidence="6" type="ORF">SRO942_LOCUS12343</name>
    <name evidence="5" type="ORF">TMI583_LOCUS8236</name>
</gene>
<evidence type="ECO:0000313" key="3">
    <source>
        <dbReference type="EMBL" id="CAF0873201.1"/>
    </source>
</evidence>
<dbReference type="CDD" id="cd20264">
    <property type="entry name" value="Complex1_LYR_LYRM4"/>
    <property type="match status" value="1"/>
</dbReference>
<comment type="caution">
    <text evidence="4">The sequence shown here is derived from an EMBL/GenBank/DDBJ whole genome shotgun (WGS) entry which is preliminary data.</text>
</comment>
<evidence type="ECO:0000313" key="7">
    <source>
        <dbReference type="Proteomes" id="UP000663829"/>
    </source>
</evidence>
<dbReference type="Pfam" id="PF05347">
    <property type="entry name" value="Complex1_LYR"/>
    <property type="match status" value="1"/>
</dbReference>